<feature type="compositionally biased region" description="Polar residues" evidence="1">
    <location>
        <begin position="1"/>
        <end position="11"/>
    </location>
</feature>
<name>A0A806C5D5_9SPIR</name>
<dbReference type="Gene3D" id="1.10.3160.10">
    <property type="entry name" value="Bbcrasp-1"/>
    <property type="match status" value="1"/>
</dbReference>
<keyword evidence="2" id="KW-0449">Lipoprotein</keyword>
<organism evidence="2 3">
    <name type="scientific">Borreliella finlandensis</name>
    <dbReference type="NCBI Taxonomy" id="498741"/>
    <lineage>
        <taxon>Bacteria</taxon>
        <taxon>Pseudomonadati</taxon>
        <taxon>Spirochaetota</taxon>
        <taxon>Spirochaetia</taxon>
        <taxon>Spirochaetales</taxon>
        <taxon>Borreliaceae</taxon>
        <taxon>Borreliella</taxon>
    </lineage>
</organism>
<proteinExistence type="predicted"/>
<evidence type="ECO:0000313" key="2">
    <source>
        <dbReference type="EMBL" id="ACN93531.1"/>
    </source>
</evidence>
<dbReference type="RefSeq" id="WP_012672239.1">
    <property type="nucleotide sequence ID" value="NC_012230.1"/>
</dbReference>
<accession>A0A806C5D5</accession>
<keyword evidence="3" id="KW-1185">Reference proteome</keyword>
<sequence>MACNPNFNTNQKDTKYQFSKKEESPAQSIKTTLLNNLRKLIEQAHADNEKYEKKLQEEPEDQFGMLDSFKLLHWEGSNKNKIWASDDQYMSKRFRKRVYSALNAFDDNELKDFSKMIIASNQVILMLTGLEFFGITIEDAIHSLYSKKDNLEKLEIPNLKKVKNLFEQFLHIKQIASRIPYQLLLDYQNDENIKTDINKLRSHIQTIRDQMFKKIRKAYYRHIEISEIIYK</sequence>
<feature type="region of interest" description="Disordered" evidence="1">
    <location>
        <begin position="1"/>
        <end position="23"/>
    </location>
</feature>
<protein>
    <submittedName>
        <fullName evidence="2">Virulent strain associated lipoprotein</fullName>
    </submittedName>
</protein>
<gene>
    <name evidence="2" type="ORF">BSV1_I27</name>
</gene>
<dbReference type="InterPro" id="IPR008421">
    <property type="entry name" value="Borrelia_lipoprotein_PFam54/60"/>
</dbReference>
<dbReference type="EMBL" id="CP001523">
    <property type="protein sequence ID" value="ACN93531.1"/>
    <property type="molecule type" value="Genomic_DNA"/>
</dbReference>
<geneLocation type="plasmid" evidence="2 3">
    <name>SV1_lp28-4</name>
</geneLocation>
<dbReference type="Pfam" id="PF05714">
    <property type="entry name" value="PFam54_60"/>
    <property type="match status" value="1"/>
</dbReference>
<dbReference type="Proteomes" id="UP000006166">
    <property type="component" value="Plasmid SV1_lp28-4"/>
</dbReference>
<keyword evidence="2" id="KW-0614">Plasmid</keyword>
<evidence type="ECO:0000313" key="3">
    <source>
        <dbReference type="Proteomes" id="UP000006166"/>
    </source>
</evidence>
<feature type="compositionally biased region" description="Basic and acidic residues" evidence="1">
    <location>
        <begin position="12"/>
        <end position="23"/>
    </location>
</feature>
<dbReference type="AlphaFoldDB" id="A0A806C5D5"/>
<evidence type="ECO:0000256" key="1">
    <source>
        <dbReference type="SAM" id="MobiDB-lite"/>
    </source>
</evidence>
<reference evidence="2 3" key="1">
    <citation type="journal article" date="2011" name="J. Bacteriol.">
        <title>Whole genome sequence of an unusual Borrelia burgdorferi sensu lato isolate.</title>
        <authorList>
            <person name="Casjens S.R."/>
            <person name="Fraser-Liggett C.M."/>
            <person name="Mongodin E.F."/>
            <person name="Qiu W.G."/>
            <person name="Dunn J.J."/>
            <person name="Luft B.J."/>
            <person name="Schutzer S.E."/>
        </authorList>
    </citation>
    <scope>NUCLEOTIDE SEQUENCE [LARGE SCALE GENOMIC DNA]</scope>
    <source>
        <strain evidence="2 3">SV1</strain>
    </source>
</reference>